<protein>
    <submittedName>
        <fullName evidence="2">Uncharacterized protein</fullName>
    </submittedName>
</protein>
<dbReference type="Proteomes" id="UP001164286">
    <property type="component" value="Unassembled WGS sequence"/>
</dbReference>
<sequence>MCHYRSSFHLSSQDPLRTMGASSSKSVRKLPTTTPSRPTPAWAGARTTIPRPEELDAAPPTSPSEHEGSQGSAFTQPKDMSGLGRNRGSALEYGLADQGAEPGSTGKSKPGFSGEKDSEVLRDGRDPQFMSNLSRLGQVRIHDAGRFVETPALAQRTLSSRTSLLTTPTQLPPPGHLTPPLLSSLLDKLKSLPPGGDPAPLYAEYSMDAKTMEGVRRWVNSPSIGEEDVEIKDGERVVELRAVWVDGGDMKGKRIAA</sequence>
<keyword evidence="3" id="KW-1185">Reference proteome</keyword>
<proteinExistence type="predicted"/>
<feature type="compositionally biased region" description="Basic and acidic residues" evidence="1">
    <location>
        <begin position="114"/>
        <end position="126"/>
    </location>
</feature>
<comment type="caution">
    <text evidence="2">The sequence shown here is derived from an EMBL/GenBank/DDBJ whole genome shotgun (WGS) entry which is preliminary data.</text>
</comment>
<feature type="region of interest" description="Disordered" evidence="1">
    <location>
        <begin position="1"/>
        <end position="128"/>
    </location>
</feature>
<organism evidence="2 3">
    <name type="scientific">Dioszegia hungarica</name>
    <dbReference type="NCBI Taxonomy" id="4972"/>
    <lineage>
        <taxon>Eukaryota</taxon>
        <taxon>Fungi</taxon>
        <taxon>Dikarya</taxon>
        <taxon>Basidiomycota</taxon>
        <taxon>Agaricomycotina</taxon>
        <taxon>Tremellomycetes</taxon>
        <taxon>Tremellales</taxon>
        <taxon>Bulleribasidiaceae</taxon>
        <taxon>Dioszegia</taxon>
    </lineage>
</organism>
<feature type="compositionally biased region" description="Polar residues" evidence="1">
    <location>
        <begin position="8"/>
        <end position="36"/>
    </location>
</feature>
<dbReference type="GeneID" id="77730390"/>
<evidence type="ECO:0000313" key="3">
    <source>
        <dbReference type="Proteomes" id="UP001164286"/>
    </source>
</evidence>
<dbReference type="AlphaFoldDB" id="A0AA38LPP5"/>
<gene>
    <name evidence="2" type="ORF">MKK02DRAFT_40625</name>
</gene>
<evidence type="ECO:0000313" key="2">
    <source>
        <dbReference type="EMBL" id="KAI9632322.1"/>
    </source>
</evidence>
<name>A0AA38LPP5_9TREE</name>
<accession>A0AA38LPP5</accession>
<dbReference type="EMBL" id="JAKWFO010000014">
    <property type="protein sequence ID" value="KAI9632322.1"/>
    <property type="molecule type" value="Genomic_DNA"/>
</dbReference>
<evidence type="ECO:0000256" key="1">
    <source>
        <dbReference type="SAM" id="MobiDB-lite"/>
    </source>
</evidence>
<dbReference type="RefSeq" id="XP_052942099.1">
    <property type="nucleotide sequence ID" value="XM_053091185.1"/>
</dbReference>
<reference evidence="2" key="1">
    <citation type="journal article" date="2022" name="G3 (Bethesda)">
        <title>High quality genome of the basidiomycete yeast Dioszegia hungarica PDD-24b-2 isolated from cloud water.</title>
        <authorList>
            <person name="Jarrige D."/>
            <person name="Haridas S."/>
            <person name="Bleykasten-Grosshans C."/>
            <person name="Joly M."/>
            <person name="Nadalig T."/>
            <person name="Sancelme M."/>
            <person name="Vuilleumier S."/>
            <person name="Grigoriev I.V."/>
            <person name="Amato P."/>
            <person name="Bringel F."/>
        </authorList>
    </citation>
    <scope>NUCLEOTIDE SEQUENCE</scope>
    <source>
        <strain evidence="2">PDD-24b-2</strain>
    </source>
</reference>